<evidence type="ECO:0000256" key="1">
    <source>
        <dbReference type="SAM" id="MobiDB-lite"/>
    </source>
</evidence>
<accession>C5KKC6</accession>
<dbReference type="InParanoid" id="C5KKC6"/>
<gene>
    <name evidence="3" type="ORF">Pmar_PMAR023362</name>
</gene>
<dbReference type="Pfam" id="PF23387">
    <property type="entry name" value="TPR_IFT80_172"/>
    <property type="match status" value="1"/>
</dbReference>
<evidence type="ECO:0000313" key="4">
    <source>
        <dbReference type="Proteomes" id="UP000007800"/>
    </source>
</evidence>
<dbReference type="Proteomes" id="UP000007800">
    <property type="component" value="Unassembled WGS sequence"/>
</dbReference>
<dbReference type="EMBL" id="GG673688">
    <property type="protein sequence ID" value="EER15038.1"/>
    <property type="molecule type" value="Genomic_DNA"/>
</dbReference>
<reference evidence="3 4" key="1">
    <citation type="submission" date="2008-07" db="EMBL/GenBank/DDBJ databases">
        <authorList>
            <person name="El-Sayed N."/>
            <person name="Caler E."/>
            <person name="Inman J."/>
            <person name="Amedeo P."/>
            <person name="Hass B."/>
            <person name="Wortman J."/>
        </authorList>
    </citation>
    <scope>NUCLEOTIDE SEQUENCE [LARGE SCALE GENOMIC DNA]</scope>
    <source>
        <strain evidence="4">ATCC 50983 / TXsc</strain>
    </source>
</reference>
<dbReference type="OrthoDB" id="408728at2759"/>
<evidence type="ECO:0000259" key="2">
    <source>
        <dbReference type="Pfam" id="PF23387"/>
    </source>
</evidence>
<organism evidence="4">
    <name type="scientific">Perkinsus marinus (strain ATCC 50983 / TXsc)</name>
    <dbReference type="NCBI Taxonomy" id="423536"/>
    <lineage>
        <taxon>Eukaryota</taxon>
        <taxon>Sar</taxon>
        <taxon>Alveolata</taxon>
        <taxon>Perkinsozoa</taxon>
        <taxon>Perkinsea</taxon>
        <taxon>Perkinsida</taxon>
        <taxon>Perkinsidae</taxon>
        <taxon>Perkinsus</taxon>
    </lineage>
</organism>
<feature type="compositionally biased region" description="Polar residues" evidence="1">
    <location>
        <begin position="246"/>
        <end position="255"/>
    </location>
</feature>
<dbReference type="GO" id="GO:0030992">
    <property type="term" value="C:intraciliary transport particle B"/>
    <property type="evidence" value="ECO:0007669"/>
    <property type="project" value="TreeGrafter"/>
</dbReference>
<protein>
    <recommendedName>
        <fullName evidence="2">IFT80/172/WDR35 TPR domain-containing protein</fullName>
    </recommendedName>
</protein>
<keyword evidence="4" id="KW-1185">Reference proteome</keyword>
<dbReference type="PANTHER" id="PTHR24098">
    <property type="entry name" value="OUTER SEGMENT 5"/>
    <property type="match status" value="1"/>
</dbReference>
<evidence type="ECO:0000313" key="3">
    <source>
        <dbReference type="EMBL" id="EER15038.1"/>
    </source>
</evidence>
<dbReference type="RefSeq" id="XP_002783242.1">
    <property type="nucleotide sequence ID" value="XM_002783196.1"/>
</dbReference>
<proteinExistence type="predicted"/>
<dbReference type="PANTHER" id="PTHR24098:SF0">
    <property type="entry name" value="OUTER SEGMENT 5"/>
    <property type="match status" value="1"/>
</dbReference>
<feature type="region of interest" description="Disordered" evidence="1">
    <location>
        <begin position="238"/>
        <end position="274"/>
    </location>
</feature>
<dbReference type="GO" id="GO:0060271">
    <property type="term" value="P:cilium assembly"/>
    <property type="evidence" value="ECO:0007669"/>
    <property type="project" value="TreeGrafter"/>
</dbReference>
<dbReference type="Gene3D" id="1.25.40.470">
    <property type="match status" value="1"/>
</dbReference>
<name>C5KKC6_PERM5</name>
<sequence>MVINPTSADPQLLNLTIETVEIPRQSSATEGNSAGFWGIGDTTVESFIGTRVLLRSPYGGRSMTAVSPYPSLLYKLRAKGQWDKAVKLCRYVKVKELWATLAAMVMKVNDAGGTLETALAAISDVCKMSMLRHAKNQPDPIVKQAEMMLLSRRANEAIQLLVANRKIYRAIKFNIWLHRWEAALDLAVQHRTHVDTVLAYRMRHLEAMKHSENNEKFKRYAAEVPVDWQSVKAKIAREKAEERNNGVDTPVTQSKAALPLEIPDSPRMNVDSDM</sequence>
<dbReference type="GO" id="GO:0005929">
    <property type="term" value="C:cilium"/>
    <property type="evidence" value="ECO:0007669"/>
    <property type="project" value="TreeGrafter"/>
</dbReference>
<dbReference type="AlphaFoldDB" id="C5KKC6"/>
<feature type="domain" description="IFT80/172/WDR35 TPR" evidence="2">
    <location>
        <begin position="97"/>
        <end position="244"/>
    </location>
</feature>
<dbReference type="InterPro" id="IPR056157">
    <property type="entry name" value="TPR_IFT80_172_dom"/>
</dbReference>
<dbReference type="GeneID" id="9061922"/>